<dbReference type="Proteomes" id="UP000494216">
    <property type="component" value="Unassembled WGS sequence"/>
</dbReference>
<dbReference type="RefSeq" id="WP_174624949.1">
    <property type="nucleotide sequence ID" value="NZ_CADCXN010000043.1"/>
</dbReference>
<comment type="caution">
    <text evidence="1">The sequence shown here is derived from an EMBL/GenBank/DDBJ whole genome shotgun (WGS) entry which is preliminary data.</text>
</comment>
<dbReference type="AlphaFoldDB" id="A0A8S0Y5X3"/>
<reference evidence="1 2" key="1">
    <citation type="submission" date="2020-02" db="EMBL/GenBank/DDBJ databases">
        <authorList>
            <person name="Hogendoorn C."/>
        </authorList>
    </citation>
    <scope>NUCLEOTIDE SEQUENCE [LARGE SCALE GENOMIC DNA]</scope>
    <source>
        <strain evidence="1">METHB21</strain>
    </source>
</reference>
<dbReference type="EMBL" id="CADCXN010000043">
    <property type="protein sequence ID" value="CAA9889980.1"/>
    <property type="molecule type" value="Genomic_DNA"/>
</dbReference>
<evidence type="ECO:0000313" key="1">
    <source>
        <dbReference type="EMBL" id="CAA9889980.1"/>
    </source>
</evidence>
<name>A0A8S0Y5X3_9GAMM</name>
<evidence type="ECO:0000313" key="2">
    <source>
        <dbReference type="Proteomes" id="UP000494216"/>
    </source>
</evidence>
<organism evidence="1 2">
    <name type="scientific">Candidatus Methylobacter favarea</name>
    <dbReference type="NCBI Taxonomy" id="2707345"/>
    <lineage>
        <taxon>Bacteria</taxon>
        <taxon>Pseudomonadati</taxon>
        <taxon>Pseudomonadota</taxon>
        <taxon>Gammaproteobacteria</taxon>
        <taxon>Methylococcales</taxon>
        <taxon>Methylococcaceae</taxon>
        <taxon>Methylobacter</taxon>
    </lineage>
</organism>
<gene>
    <name evidence="1" type="ORF">METHB2_160047</name>
</gene>
<accession>A0A8S0Y5X3</accession>
<proteinExistence type="predicted"/>
<keyword evidence="2" id="KW-1185">Reference proteome</keyword>
<protein>
    <submittedName>
        <fullName evidence="1">Uncharacterized protein</fullName>
    </submittedName>
</protein>
<sequence>MITLTVGETYPVPVPDEAGAHVRLLIRPGNYVQLVIPGMTGQEETAINSGLIKVGLMYEAGAMLILFQFHDAEGLPLMFYEAPFDIKAWPSDIRRLPDVENSEQRLPIDIHAIDENGIFRALRHVFMPPDMTLKFLLAVQDQMAALPNPERVTSWLDADPKLRQYEGWILEN</sequence>